<evidence type="ECO:0000313" key="10">
    <source>
        <dbReference type="EMBL" id="SDX09691.1"/>
    </source>
</evidence>
<evidence type="ECO:0000256" key="6">
    <source>
        <dbReference type="ARBA" id="ARBA00043993"/>
    </source>
</evidence>
<comment type="subcellular location">
    <subcellularLocation>
        <location evidence="1">Cell membrane</location>
        <topology evidence="1">Multi-pass membrane protein</topology>
    </subcellularLocation>
</comment>
<comment type="caution">
    <text evidence="10">The sequence shown here is derived from an EMBL/GenBank/DDBJ whole genome shotgun (WGS) entry which is preliminary data.</text>
</comment>
<feature type="domain" description="Integral membrane bound transporter" evidence="9">
    <location>
        <begin position="409"/>
        <end position="533"/>
    </location>
</feature>
<evidence type="ECO:0000256" key="5">
    <source>
        <dbReference type="ARBA" id="ARBA00023136"/>
    </source>
</evidence>
<dbReference type="PANTHER" id="PTHR30509:SF8">
    <property type="entry name" value="INNER MEMBRANE PROTEIN YCCS"/>
    <property type="match status" value="1"/>
</dbReference>
<organism evidence="10 11">
    <name type="scientific">Hydrobacter penzbergensis</name>
    <dbReference type="NCBI Taxonomy" id="1235997"/>
    <lineage>
        <taxon>Bacteria</taxon>
        <taxon>Pseudomonadati</taxon>
        <taxon>Bacteroidota</taxon>
        <taxon>Chitinophagia</taxon>
        <taxon>Chitinophagales</taxon>
        <taxon>Chitinophagaceae</taxon>
        <taxon>Hydrobacter</taxon>
    </lineage>
</organism>
<protein>
    <submittedName>
        <fullName evidence="10">TIGR01666 family membrane protein</fullName>
    </submittedName>
</protein>
<feature type="transmembrane region" description="Helical" evidence="7">
    <location>
        <begin position="444"/>
        <end position="462"/>
    </location>
</feature>
<keyword evidence="2" id="KW-1003">Cell membrane</keyword>
<dbReference type="InterPro" id="IPR049453">
    <property type="entry name" value="Memb_transporter_dom"/>
</dbReference>
<dbReference type="InterPro" id="IPR032692">
    <property type="entry name" value="YccS_N"/>
</dbReference>
<keyword evidence="3 7" id="KW-0812">Transmembrane</keyword>
<feature type="transmembrane region" description="Helical" evidence="7">
    <location>
        <begin position="68"/>
        <end position="86"/>
    </location>
</feature>
<sequence length="743" mass="84865">MDYLKEYRSFISSHYLSEGVRITAAILLPVLIWSYLGNLPVGMTMALGALSASIPDNPGPIHHRKNGLIVCTIVIFFVSIVTSLTAPIHTLFFFVLTGFCFIFSMIGVYGARAGSIGVAALLVMVLQTEHPAKGWDILFDSLILVAGSGWYILLSLVLYGMRPYKLIQQALGEYVMMAADYLRAKATFYDKELDYDKNYQVLLARQIAVQEKQNLVAELIFKTRSIVKESTHTSRVLMMIFMDVADLFERAMTSHQNYEKLHKYFDETGILDEYRLLIVSLSNELDEIGIALKSGTTSGYDQRIDEELLEERDHLQKLRTTMLNPSNIEGFISLRHILDSIDDIAARIRTLHHYTSYDKKLRRKKINTPNPDDFISHQDIDPKMLRDNLSFQSNIFRHSLRITTSAVFAYLVAQFLPVGHSYWILLTVIVILKPAYSLSKKRNVERLTGTILGALIGLAFLYLVKDKTAIVIVLAFAMIGTYSFMRRKYMVSVTMMTFYLLLMFHLLDPKDFAVIFTDRIIDTLIGSAIAFIFGYLLQPVWEHEQINETMATVLKDGILYYRLTAAPFTGKPFDKAVANVARKNSWVALANLSDAFTRMLSEPKSKQINIPHIHQFVVANHMLVSHIATLTYYADSLSSEYVMEDYQPLINASTRYLEQSLQLVETGKGDDDLQYDTTGVRLMDQHINELMRQRQEELKKGIIESSLRKKLSDFKSITDQFYFIYKIATDIQKISLHLKPENE</sequence>
<feature type="transmembrane region" description="Helical" evidence="7">
    <location>
        <begin position="519"/>
        <end position="537"/>
    </location>
</feature>
<dbReference type="EMBL" id="FNNO01000009">
    <property type="protein sequence ID" value="SDX09691.1"/>
    <property type="molecule type" value="Genomic_DNA"/>
</dbReference>
<dbReference type="GO" id="GO:0005886">
    <property type="term" value="C:plasma membrane"/>
    <property type="evidence" value="ECO:0007669"/>
    <property type="project" value="UniProtKB-SubCell"/>
</dbReference>
<evidence type="ECO:0000259" key="8">
    <source>
        <dbReference type="Pfam" id="PF12805"/>
    </source>
</evidence>
<evidence type="ECO:0000313" key="11">
    <source>
        <dbReference type="Proteomes" id="UP000198711"/>
    </source>
</evidence>
<dbReference type="RefSeq" id="WP_092724036.1">
    <property type="nucleotide sequence ID" value="NZ_FNNO01000009.1"/>
</dbReference>
<dbReference type="Pfam" id="PF13515">
    <property type="entry name" value="FUSC_2"/>
    <property type="match status" value="1"/>
</dbReference>
<feature type="transmembrane region" description="Helical" evidence="7">
    <location>
        <begin position="20"/>
        <end position="47"/>
    </location>
</feature>
<name>A0A8X8LBR0_9BACT</name>
<feature type="transmembrane region" description="Helical" evidence="7">
    <location>
        <begin position="407"/>
        <end position="432"/>
    </location>
</feature>
<proteinExistence type="inferred from homology"/>
<evidence type="ECO:0000256" key="7">
    <source>
        <dbReference type="SAM" id="Phobius"/>
    </source>
</evidence>
<dbReference type="AlphaFoldDB" id="A0A8X8LBR0"/>
<evidence type="ECO:0000256" key="3">
    <source>
        <dbReference type="ARBA" id="ARBA00022692"/>
    </source>
</evidence>
<reference evidence="10 11" key="1">
    <citation type="submission" date="2016-10" db="EMBL/GenBank/DDBJ databases">
        <authorList>
            <person name="Varghese N."/>
            <person name="Submissions S."/>
        </authorList>
    </citation>
    <scope>NUCLEOTIDE SEQUENCE [LARGE SCALE GENOMIC DNA]</scope>
    <source>
        <strain evidence="10 11">DSM 25353</strain>
    </source>
</reference>
<feature type="transmembrane region" description="Helical" evidence="7">
    <location>
        <begin position="137"/>
        <end position="161"/>
    </location>
</feature>
<comment type="similarity">
    <text evidence="6">Belongs to the YccS/YhfK family.</text>
</comment>
<evidence type="ECO:0000256" key="1">
    <source>
        <dbReference type="ARBA" id="ARBA00004651"/>
    </source>
</evidence>
<evidence type="ECO:0000259" key="9">
    <source>
        <dbReference type="Pfam" id="PF13515"/>
    </source>
</evidence>
<gene>
    <name evidence="10" type="ORF">SAMN05444410_10927</name>
</gene>
<dbReference type="PANTHER" id="PTHR30509">
    <property type="entry name" value="P-HYDROXYBENZOIC ACID EFFLUX PUMP SUBUNIT-RELATED"/>
    <property type="match status" value="1"/>
</dbReference>
<accession>A0A8X8LBR0</accession>
<keyword evidence="5 7" id="KW-0472">Membrane</keyword>
<evidence type="ECO:0000256" key="2">
    <source>
        <dbReference type="ARBA" id="ARBA00022475"/>
    </source>
</evidence>
<keyword evidence="11" id="KW-1185">Reference proteome</keyword>
<feature type="domain" description="Integral membrane protein YccS N-terminal" evidence="8">
    <location>
        <begin position="69"/>
        <end position="346"/>
    </location>
</feature>
<dbReference type="Pfam" id="PF12805">
    <property type="entry name" value="FUSC-like"/>
    <property type="match status" value="1"/>
</dbReference>
<evidence type="ECO:0000256" key="4">
    <source>
        <dbReference type="ARBA" id="ARBA00022989"/>
    </source>
</evidence>
<feature type="transmembrane region" description="Helical" evidence="7">
    <location>
        <begin position="92"/>
        <end position="125"/>
    </location>
</feature>
<feature type="transmembrane region" description="Helical" evidence="7">
    <location>
        <begin position="468"/>
        <end position="484"/>
    </location>
</feature>
<feature type="transmembrane region" description="Helical" evidence="7">
    <location>
        <begin position="489"/>
        <end position="507"/>
    </location>
</feature>
<dbReference type="Proteomes" id="UP000198711">
    <property type="component" value="Unassembled WGS sequence"/>
</dbReference>
<keyword evidence="4 7" id="KW-1133">Transmembrane helix</keyword>